<sequence>MRSCGFGGFIKLNSCVIVCCHVWCVHMNICQLSLPRKSIQFYAYDKALNELFPVPFLTIQAQKRIAKLTRTQNIVEI</sequence>
<dbReference type="EMBL" id="CVRI01000048">
    <property type="protein sequence ID" value="CRK99083.1"/>
    <property type="molecule type" value="Genomic_DNA"/>
</dbReference>
<feature type="signal peptide" evidence="1">
    <location>
        <begin position="1"/>
        <end position="20"/>
    </location>
</feature>
<dbReference type="AlphaFoldDB" id="A0A1J1IFU6"/>
<dbReference type="Proteomes" id="UP000183832">
    <property type="component" value="Unassembled WGS sequence"/>
</dbReference>
<reference evidence="2 3" key="1">
    <citation type="submission" date="2015-04" db="EMBL/GenBank/DDBJ databases">
        <authorList>
            <person name="Syromyatnikov M.Y."/>
            <person name="Popov V.N."/>
        </authorList>
    </citation>
    <scope>NUCLEOTIDE SEQUENCE [LARGE SCALE GENOMIC DNA]</scope>
</reference>
<keyword evidence="1" id="KW-0732">Signal</keyword>
<organism evidence="2 3">
    <name type="scientific">Clunio marinus</name>
    <dbReference type="NCBI Taxonomy" id="568069"/>
    <lineage>
        <taxon>Eukaryota</taxon>
        <taxon>Metazoa</taxon>
        <taxon>Ecdysozoa</taxon>
        <taxon>Arthropoda</taxon>
        <taxon>Hexapoda</taxon>
        <taxon>Insecta</taxon>
        <taxon>Pterygota</taxon>
        <taxon>Neoptera</taxon>
        <taxon>Endopterygota</taxon>
        <taxon>Diptera</taxon>
        <taxon>Nematocera</taxon>
        <taxon>Chironomoidea</taxon>
        <taxon>Chironomidae</taxon>
        <taxon>Clunio</taxon>
    </lineage>
</organism>
<name>A0A1J1IFU6_9DIPT</name>
<accession>A0A1J1IFU6</accession>
<evidence type="ECO:0000313" key="2">
    <source>
        <dbReference type="EMBL" id="CRK99083.1"/>
    </source>
</evidence>
<proteinExistence type="predicted"/>
<protein>
    <submittedName>
        <fullName evidence="2">CLUMA_CG012239, isoform A</fullName>
    </submittedName>
</protein>
<gene>
    <name evidence="2" type="ORF">CLUMA_CG012239</name>
</gene>
<feature type="chain" id="PRO_5012385055" evidence="1">
    <location>
        <begin position="21"/>
        <end position="77"/>
    </location>
</feature>
<evidence type="ECO:0000256" key="1">
    <source>
        <dbReference type="SAM" id="SignalP"/>
    </source>
</evidence>
<keyword evidence="3" id="KW-1185">Reference proteome</keyword>
<evidence type="ECO:0000313" key="3">
    <source>
        <dbReference type="Proteomes" id="UP000183832"/>
    </source>
</evidence>